<dbReference type="EMBL" id="MFMT01000004">
    <property type="protein sequence ID" value="OGG89273.1"/>
    <property type="molecule type" value="Genomic_DNA"/>
</dbReference>
<comment type="caution">
    <text evidence="1">The sequence shown here is derived from an EMBL/GenBank/DDBJ whole genome shotgun (WGS) entry which is preliminary data.</text>
</comment>
<dbReference type="Gene3D" id="3.40.50.300">
    <property type="entry name" value="P-loop containing nucleotide triphosphate hydrolases"/>
    <property type="match status" value="1"/>
</dbReference>
<sequence length="249" mass="28648">MNQKPKIVEFIGVSGSGKTTLYKKITCLNKKYNSLEIAAFRGLINNPKIKIPGRQILRMLPENIISILNLTKIRYLYIDQVISFSETSEFDKTFTNLNNYLSASTDNNKEKMLLTYNILKNICDLLLIMNPINNNKIILVDEFFLQKIFSLKINDKQISIYLDKLGYKIDLLLKLNEESTVSLSRLRSRGVSRNSNIKNIGDEELLERIKDSQRTTNLIATILKDNKLNILEVDNDTNLKTIINTIDKI</sequence>
<evidence type="ECO:0000313" key="1">
    <source>
        <dbReference type="EMBL" id="OGG89273.1"/>
    </source>
</evidence>
<accession>A0A1F6FTU0</accession>
<proteinExistence type="predicted"/>
<name>A0A1F6FTU0_9BACT</name>
<dbReference type="SUPFAM" id="SSF52540">
    <property type="entry name" value="P-loop containing nucleoside triphosphate hydrolases"/>
    <property type="match status" value="1"/>
</dbReference>
<dbReference type="InterPro" id="IPR027417">
    <property type="entry name" value="P-loop_NTPase"/>
</dbReference>
<protein>
    <submittedName>
        <fullName evidence="1">Uncharacterized protein</fullName>
    </submittedName>
</protein>
<gene>
    <name evidence="1" type="ORF">A2592_00205</name>
</gene>
<reference evidence="1 2" key="1">
    <citation type="journal article" date="2016" name="Nat. Commun.">
        <title>Thousands of microbial genomes shed light on interconnected biogeochemical processes in an aquifer system.</title>
        <authorList>
            <person name="Anantharaman K."/>
            <person name="Brown C.T."/>
            <person name="Hug L.A."/>
            <person name="Sharon I."/>
            <person name="Castelle C.J."/>
            <person name="Probst A.J."/>
            <person name="Thomas B.C."/>
            <person name="Singh A."/>
            <person name="Wilkins M.J."/>
            <person name="Karaoz U."/>
            <person name="Brodie E.L."/>
            <person name="Williams K.H."/>
            <person name="Hubbard S.S."/>
            <person name="Banfield J.F."/>
        </authorList>
    </citation>
    <scope>NUCLEOTIDE SEQUENCE [LARGE SCALE GENOMIC DNA]</scope>
</reference>
<dbReference type="Proteomes" id="UP000179230">
    <property type="component" value="Unassembled WGS sequence"/>
</dbReference>
<dbReference type="AlphaFoldDB" id="A0A1F6FTU0"/>
<evidence type="ECO:0000313" key="2">
    <source>
        <dbReference type="Proteomes" id="UP000179230"/>
    </source>
</evidence>
<organism evidence="1 2">
    <name type="scientific">Candidatus Kaiserbacteria bacterium RIFOXYD1_FULL_42_15</name>
    <dbReference type="NCBI Taxonomy" id="1798532"/>
    <lineage>
        <taxon>Bacteria</taxon>
        <taxon>Candidatus Kaiseribacteriota</taxon>
    </lineage>
</organism>